<dbReference type="InterPro" id="IPR003807">
    <property type="entry name" value="DUF202"/>
</dbReference>
<sequence length="142" mass="15327">MRHPKNWPYGYKGALGVKSSTSRFNLNRYVLGEGQAPDPRFTLANERTFLAWIRTALALLAGGAAVEAFASSVLSENGKVLLVSLLLSVSLLVSVGAFWRWLGVERALRCGAELPMSSLVPVLSLCCAGVTVVVFTLCWGRV</sequence>
<evidence type="ECO:0000256" key="1">
    <source>
        <dbReference type="ARBA" id="ARBA00004651"/>
    </source>
</evidence>
<dbReference type="EMBL" id="WNNK01000003">
    <property type="protein sequence ID" value="MUF03768.1"/>
    <property type="molecule type" value="Genomic_DNA"/>
</dbReference>
<gene>
    <name evidence="8" type="ORF">GNF76_05450</name>
</gene>
<feature type="transmembrane region" description="Helical" evidence="6">
    <location>
        <begin position="119"/>
        <end position="139"/>
    </location>
</feature>
<dbReference type="Proteomes" id="UP000438196">
    <property type="component" value="Unassembled WGS sequence"/>
</dbReference>
<name>A0A6I3W2M8_9PSED</name>
<keyword evidence="4 6" id="KW-1133">Transmembrane helix</keyword>
<feature type="transmembrane region" description="Helical" evidence="6">
    <location>
        <begin position="80"/>
        <end position="99"/>
    </location>
</feature>
<evidence type="ECO:0000256" key="2">
    <source>
        <dbReference type="ARBA" id="ARBA00022475"/>
    </source>
</evidence>
<comment type="subcellular location">
    <subcellularLocation>
        <location evidence="1">Cell membrane</location>
        <topology evidence="1">Multi-pass membrane protein</topology>
    </subcellularLocation>
</comment>
<protein>
    <submittedName>
        <fullName evidence="8">DUF202 domain-containing protein</fullName>
    </submittedName>
</protein>
<dbReference type="GO" id="GO:0005886">
    <property type="term" value="C:plasma membrane"/>
    <property type="evidence" value="ECO:0007669"/>
    <property type="project" value="UniProtKB-SubCell"/>
</dbReference>
<evidence type="ECO:0000259" key="7">
    <source>
        <dbReference type="Pfam" id="PF02656"/>
    </source>
</evidence>
<dbReference type="Pfam" id="PF02656">
    <property type="entry name" value="DUF202"/>
    <property type="match status" value="1"/>
</dbReference>
<comment type="caution">
    <text evidence="8">The sequence shown here is derived from an EMBL/GenBank/DDBJ whole genome shotgun (WGS) entry which is preliminary data.</text>
</comment>
<evidence type="ECO:0000256" key="5">
    <source>
        <dbReference type="ARBA" id="ARBA00023136"/>
    </source>
</evidence>
<evidence type="ECO:0000256" key="6">
    <source>
        <dbReference type="SAM" id="Phobius"/>
    </source>
</evidence>
<keyword evidence="2" id="KW-1003">Cell membrane</keyword>
<dbReference type="InterPro" id="IPR052053">
    <property type="entry name" value="IM_YidH-like"/>
</dbReference>
<keyword evidence="9" id="KW-1185">Reference proteome</keyword>
<feature type="transmembrane region" description="Helical" evidence="6">
    <location>
        <begin position="49"/>
        <end position="68"/>
    </location>
</feature>
<organism evidence="8 9">
    <name type="scientific">Pseudomonas spelaei</name>
    <dbReference type="NCBI Taxonomy" id="1055469"/>
    <lineage>
        <taxon>Bacteria</taxon>
        <taxon>Pseudomonadati</taxon>
        <taxon>Pseudomonadota</taxon>
        <taxon>Gammaproteobacteria</taxon>
        <taxon>Pseudomonadales</taxon>
        <taxon>Pseudomonadaceae</taxon>
        <taxon>Pseudomonas</taxon>
    </lineage>
</organism>
<evidence type="ECO:0000256" key="4">
    <source>
        <dbReference type="ARBA" id="ARBA00022989"/>
    </source>
</evidence>
<evidence type="ECO:0000313" key="8">
    <source>
        <dbReference type="EMBL" id="MUF03768.1"/>
    </source>
</evidence>
<reference evidence="8 9" key="1">
    <citation type="submission" date="2019-11" db="EMBL/GenBank/DDBJ databases">
        <title>Pseudomonas karstica sp. nov. and Pseudomonas spelaei sp. nov. from karst caves.</title>
        <authorList>
            <person name="Zeman M."/>
        </authorList>
    </citation>
    <scope>NUCLEOTIDE SEQUENCE [LARGE SCALE GENOMIC DNA]</scope>
    <source>
        <strain evidence="8 9">CCM 7893</strain>
    </source>
</reference>
<proteinExistence type="predicted"/>
<keyword evidence="5 6" id="KW-0472">Membrane</keyword>
<accession>A0A6I3W2M8</accession>
<keyword evidence="3 6" id="KW-0812">Transmembrane</keyword>
<dbReference type="PANTHER" id="PTHR34187:SF2">
    <property type="entry name" value="DUF202 DOMAIN-CONTAINING PROTEIN"/>
    <property type="match status" value="1"/>
</dbReference>
<evidence type="ECO:0000313" key="9">
    <source>
        <dbReference type="Proteomes" id="UP000438196"/>
    </source>
</evidence>
<feature type="domain" description="DUF202" evidence="7">
    <location>
        <begin position="40"/>
        <end position="107"/>
    </location>
</feature>
<evidence type="ECO:0000256" key="3">
    <source>
        <dbReference type="ARBA" id="ARBA00022692"/>
    </source>
</evidence>
<dbReference type="OrthoDB" id="582337at2"/>
<dbReference type="AlphaFoldDB" id="A0A6I3W2M8"/>
<dbReference type="PANTHER" id="PTHR34187">
    <property type="entry name" value="FGR18P"/>
    <property type="match status" value="1"/>
</dbReference>